<dbReference type="EMBL" id="JAWWNJ010000149">
    <property type="protein sequence ID" value="KAK6981653.1"/>
    <property type="molecule type" value="Genomic_DNA"/>
</dbReference>
<accession>A0AAV9ZH64</accession>
<feature type="region of interest" description="Disordered" evidence="1">
    <location>
        <begin position="76"/>
        <end position="134"/>
    </location>
</feature>
<feature type="compositionally biased region" description="Polar residues" evidence="1">
    <location>
        <begin position="82"/>
        <end position="100"/>
    </location>
</feature>
<feature type="region of interest" description="Disordered" evidence="1">
    <location>
        <begin position="1046"/>
        <end position="1138"/>
    </location>
</feature>
<dbReference type="Proteomes" id="UP001362999">
    <property type="component" value="Unassembled WGS sequence"/>
</dbReference>
<feature type="region of interest" description="Disordered" evidence="1">
    <location>
        <begin position="192"/>
        <end position="248"/>
    </location>
</feature>
<keyword evidence="3" id="KW-1185">Reference proteome</keyword>
<evidence type="ECO:0000313" key="2">
    <source>
        <dbReference type="EMBL" id="KAK6981653.1"/>
    </source>
</evidence>
<feature type="compositionally biased region" description="Polar residues" evidence="1">
    <location>
        <begin position="110"/>
        <end position="119"/>
    </location>
</feature>
<evidence type="ECO:0000256" key="1">
    <source>
        <dbReference type="SAM" id="MobiDB-lite"/>
    </source>
</evidence>
<organism evidence="2 3">
    <name type="scientific">Favolaschia claudopus</name>
    <dbReference type="NCBI Taxonomy" id="2862362"/>
    <lineage>
        <taxon>Eukaryota</taxon>
        <taxon>Fungi</taxon>
        <taxon>Dikarya</taxon>
        <taxon>Basidiomycota</taxon>
        <taxon>Agaricomycotina</taxon>
        <taxon>Agaricomycetes</taxon>
        <taxon>Agaricomycetidae</taxon>
        <taxon>Agaricales</taxon>
        <taxon>Marasmiineae</taxon>
        <taxon>Mycenaceae</taxon>
        <taxon>Favolaschia</taxon>
    </lineage>
</organism>
<feature type="compositionally biased region" description="Low complexity" evidence="1">
    <location>
        <begin position="221"/>
        <end position="240"/>
    </location>
</feature>
<gene>
    <name evidence="2" type="ORF">R3P38DRAFT_3234093</name>
</gene>
<dbReference type="AlphaFoldDB" id="A0AAV9ZH64"/>
<proteinExistence type="predicted"/>
<feature type="compositionally biased region" description="Basic and acidic residues" evidence="1">
    <location>
        <begin position="1065"/>
        <end position="1075"/>
    </location>
</feature>
<reference evidence="2 3" key="1">
    <citation type="journal article" date="2024" name="J Genomics">
        <title>Draft genome sequencing and assembly of Favolaschia claudopus CIRM-BRFM 2984 isolated from oak limbs.</title>
        <authorList>
            <person name="Navarro D."/>
            <person name="Drula E."/>
            <person name="Chaduli D."/>
            <person name="Cazenave R."/>
            <person name="Ahrendt S."/>
            <person name="Wang J."/>
            <person name="Lipzen A."/>
            <person name="Daum C."/>
            <person name="Barry K."/>
            <person name="Grigoriev I.V."/>
            <person name="Favel A."/>
            <person name="Rosso M.N."/>
            <person name="Martin F."/>
        </authorList>
    </citation>
    <scope>NUCLEOTIDE SEQUENCE [LARGE SCALE GENOMIC DNA]</scope>
    <source>
        <strain evidence="2 3">CIRM-BRFM 2984</strain>
    </source>
</reference>
<name>A0AAV9ZH64_9AGAR</name>
<comment type="caution">
    <text evidence="2">The sequence shown here is derived from an EMBL/GenBank/DDBJ whole genome shotgun (WGS) entry which is preliminary data.</text>
</comment>
<protein>
    <submittedName>
        <fullName evidence="2">Uncharacterized protein</fullName>
    </submittedName>
</protein>
<evidence type="ECO:0000313" key="3">
    <source>
        <dbReference type="Proteomes" id="UP001362999"/>
    </source>
</evidence>
<sequence length="1180" mass="130233">MQHWGSADEAEASQTFAWQLSLQQHGAQSYGGYWDGSSNAFDSASLSQSWASNDFSGFSGTDGAFSSASNSPAFDLPPAMFSDSQLPQHQMSDPFPQNSVDSHHPFAQGADSNGLNTPQLEFDNLSSVPSRPPSSASEYSLFDGLWNIPTVDQYASGPASSESDWEVVSQWQSDLSGSVSTAPLSNDSNWHNDEFWESSRPPSASPTLDFDDSRANEELSPPDSVQPDSSSSTSRLPSNSNDGNSLYELTPDEIDAAIGPIATKLTSNLARDSWPWRDSTTVWNEPSVTSKVVDFPDGLSLNAKTKVFHVELVRGIPSHFPIPEERTAFIVCADDLSDAELQGQTIDAILKDHDPHSYGGSTGPRAQADSSVIGSIFGLDSSVRVAVRRAEHPCRGVVACKSLDKQFLYAPRRYLNPEHRQALIDAEMRTRELQDTTPVGRVLAYERSLQSFSCKAILANGTTCKGKAHMVLAKQPVHDQDYIIVCSHQDQPCTTNSGRHTVLAIPKQIDQDILFKPIVEEEDTDEVCPRVISRRQGFKGKSVCPYNHMKDGVAYKAPMVAISCKAVFHVYCPVEDLYPDLAYTAVVVPKLIPHTHPPPPENKINRIVANLYMECVRKLGDSATPAKVDRAPTTIALLGTTPALFHPALANRDTRIRLVQQVKQELNASTSTGDVKKQIAVYLAEQQAKPPSERYLQSSIVRDGRTIIFGIHPELIKNIHRVRTLDCDTTFKPVVGSMNIFEVNAWLAAINEGAYFFLNLFGKVLITRIAVTLGRVWMEVHDRAIYKQVWEEIQRLVITLTGRPILFKGIHKRGTILGLNADMEVAPLLGFGDAFLPTVDREELRGVVTSAETLLPYVLRVCHTHVFRGIPEAPHLSREEHSRLRGFVSLQSPEAVEDFKIWIANLPDPDGTIKRWWKHKIMHVWLLAAIIQCLSCIALNDWHSMPATTNLGEAQHARNNAETGTQMGIIESFKKYAEYDARRAAEIAVKLATGNLNNNQNELVHRYASSNRRHAAAANKATKAQAADERVVALTNTKAQIDAELKQAKAEAKSNSSGRVRVRRPTKEKSADNTSEKNSSAPAASPPEPESSESTQRQLRSREPQLSSTVAPITTAPKASKRKADATATTAKRRKKVDPLEGWAIELVPGDKSTMVTPREYAEKEPEEFAAQYPNYVKYL</sequence>